<organism evidence="2 3">
    <name type="scientific">Francisella philomiragia</name>
    <dbReference type="NCBI Taxonomy" id="28110"/>
    <lineage>
        <taxon>Bacteria</taxon>
        <taxon>Pseudomonadati</taxon>
        <taxon>Pseudomonadota</taxon>
        <taxon>Gammaproteobacteria</taxon>
        <taxon>Thiotrichales</taxon>
        <taxon>Francisellaceae</taxon>
        <taxon>Francisella</taxon>
    </lineage>
</organism>
<protein>
    <submittedName>
        <fullName evidence="2">Uncharacterized protein</fullName>
    </submittedName>
</protein>
<dbReference type="EMBL" id="JACTSG010000002">
    <property type="protein sequence ID" value="MBK2301788.1"/>
    <property type="molecule type" value="Genomic_DNA"/>
</dbReference>
<dbReference type="Proteomes" id="UP000760407">
    <property type="component" value="Unassembled WGS sequence"/>
</dbReference>
<evidence type="ECO:0000313" key="2">
    <source>
        <dbReference type="EMBL" id="MBK2301788.1"/>
    </source>
</evidence>
<keyword evidence="1" id="KW-0812">Transmembrane</keyword>
<evidence type="ECO:0000313" key="3">
    <source>
        <dbReference type="Proteomes" id="UP000760407"/>
    </source>
</evidence>
<evidence type="ECO:0000256" key="1">
    <source>
        <dbReference type="SAM" id="Phobius"/>
    </source>
</evidence>
<feature type="transmembrane region" description="Helical" evidence="1">
    <location>
        <begin position="43"/>
        <end position="63"/>
    </location>
</feature>
<feature type="transmembrane region" description="Helical" evidence="1">
    <location>
        <begin position="7"/>
        <end position="31"/>
    </location>
</feature>
<reference evidence="2 3" key="1">
    <citation type="submission" date="2020-08" db="EMBL/GenBank/DDBJ databases">
        <title>Comparative genomics of Francisella species.</title>
        <authorList>
            <person name="Sahl J."/>
            <person name="Sjodin A."/>
            <person name="Wagner D."/>
            <person name="Forsman M."/>
        </authorList>
    </citation>
    <scope>NUCLEOTIDE SEQUENCE [LARGE SCALE GENOMIC DNA]</scope>
    <source>
        <strain evidence="2 3">F1093</strain>
    </source>
</reference>
<proteinExistence type="predicted"/>
<comment type="caution">
    <text evidence="2">The sequence shown here is derived from an EMBL/GenBank/DDBJ whole genome shotgun (WGS) entry which is preliminary data.</text>
</comment>
<accession>A0ABS1GAV4</accession>
<gene>
    <name evidence="2" type="ORF">IBE52_02570</name>
</gene>
<sequence>MIFIKKIWIFLQSLVYSLFAILFISLVIHLIFAIGFDSKPPEWIGYIYLVIYILGVIGTYHNLVEEKIGKHKSAKALSDIDLDSWIEYKHSNDIGEVISQYDTITFDYMNQRGVISKKTIDVNSITETHIYGYCHKFEDDRTYLISGIVNANSDIQVEEGPLVKII</sequence>
<name>A0ABS1GAV4_9GAMM</name>
<keyword evidence="1" id="KW-1133">Transmembrane helix</keyword>
<keyword evidence="3" id="KW-1185">Reference proteome</keyword>
<dbReference type="RefSeq" id="WP_200165856.1">
    <property type="nucleotide sequence ID" value="NZ_JACTSG010000002.1"/>
</dbReference>
<keyword evidence="1" id="KW-0472">Membrane</keyword>